<accession>X0SE78</accession>
<gene>
    <name evidence="1" type="ORF">S01H1_01334</name>
</gene>
<dbReference type="EMBL" id="BARS01000566">
    <property type="protein sequence ID" value="GAF79309.1"/>
    <property type="molecule type" value="Genomic_DNA"/>
</dbReference>
<name>X0SE78_9ZZZZ</name>
<proteinExistence type="predicted"/>
<reference evidence="1" key="1">
    <citation type="journal article" date="2014" name="Front. Microbiol.">
        <title>High frequency of phylogenetically diverse reductive dehalogenase-homologous genes in deep subseafloor sedimentary metagenomes.</title>
        <authorList>
            <person name="Kawai M."/>
            <person name="Futagami T."/>
            <person name="Toyoda A."/>
            <person name="Takaki Y."/>
            <person name="Nishi S."/>
            <person name="Hori S."/>
            <person name="Arai W."/>
            <person name="Tsubouchi T."/>
            <person name="Morono Y."/>
            <person name="Uchiyama I."/>
            <person name="Ito T."/>
            <person name="Fujiyama A."/>
            <person name="Inagaki F."/>
            <person name="Takami H."/>
        </authorList>
    </citation>
    <scope>NUCLEOTIDE SEQUENCE</scope>
    <source>
        <strain evidence="1">Expedition CK06-06</strain>
    </source>
</reference>
<organism evidence="1">
    <name type="scientific">marine sediment metagenome</name>
    <dbReference type="NCBI Taxonomy" id="412755"/>
    <lineage>
        <taxon>unclassified sequences</taxon>
        <taxon>metagenomes</taxon>
        <taxon>ecological metagenomes</taxon>
    </lineage>
</organism>
<evidence type="ECO:0000313" key="1">
    <source>
        <dbReference type="EMBL" id="GAF79309.1"/>
    </source>
</evidence>
<comment type="caution">
    <text evidence="1">The sequence shown here is derived from an EMBL/GenBank/DDBJ whole genome shotgun (WGS) entry which is preliminary data.</text>
</comment>
<dbReference type="AlphaFoldDB" id="X0SE78"/>
<protein>
    <submittedName>
        <fullName evidence="1">Uncharacterized protein</fullName>
    </submittedName>
</protein>
<sequence>MTKAGPNIAKGSLYLTANTARLIDPQLGKVYYEQMVVHGNPHTKAVCRVATALIPRILRVMKENRDYVIYDLEGNPISKKEGRKIVKEQFFVPEEVRQRLSNRKRMPLNKKGRTKPQYIRGSKAPQIRVDSSPGIVFSLN</sequence>